<sequence>MVFLNRPMAQTRGFAGILPKEFLYLESGTGRFGVRHEAALIQGRMRMRVPMTRCGHIATVWFVSGLSDTEVPAETVCTGSQKNKNEKGLLF</sequence>
<reference evidence="1 2" key="1">
    <citation type="submission" date="2022-11" db="EMBL/GenBank/DDBJ databases">
        <title>Desulfobotulus tamanensis H1 sp. nov. - anaerobic, alkaliphilic, sulphate reducing bacterium isolated from terrestrial mud volcano.</title>
        <authorList>
            <person name="Frolova A."/>
            <person name="Merkel A.Y."/>
            <person name="Slobodkin A.I."/>
        </authorList>
    </citation>
    <scope>NUCLEOTIDE SEQUENCE [LARGE SCALE GENOMIC DNA]</scope>
    <source>
        <strain evidence="1 2">H1</strain>
    </source>
</reference>
<dbReference type="EMBL" id="JAPFPW010000004">
    <property type="protein sequence ID" value="MCW7753467.1"/>
    <property type="molecule type" value="Genomic_DNA"/>
</dbReference>
<organism evidence="1 2">
    <name type="scientific">Desulfobotulus pelophilus</name>
    <dbReference type="NCBI Taxonomy" id="2823377"/>
    <lineage>
        <taxon>Bacteria</taxon>
        <taxon>Pseudomonadati</taxon>
        <taxon>Thermodesulfobacteriota</taxon>
        <taxon>Desulfobacteria</taxon>
        <taxon>Desulfobacterales</taxon>
        <taxon>Desulfobacteraceae</taxon>
        <taxon>Desulfobotulus</taxon>
    </lineage>
</organism>
<dbReference type="RefSeq" id="WP_265424335.1">
    <property type="nucleotide sequence ID" value="NZ_JAPFPW010000004.1"/>
</dbReference>
<comment type="caution">
    <text evidence="1">The sequence shown here is derived from an EMBL/GenBank/DDBJ whole genome shotgun (WGS) entry which is preliminary data.</text>
</comment>
<keyword evidence="2" id="KW-1185">Reference proteome</keyword>
<protein>
    <submittedName>
        <fullName evidence="1">Uncharacterized protein</fullName>
    </submittedName>
</protein>
<evidence type="ECO:0000313" key="1">
    <source>
        <dbReference type="EMBL" id="MCW7753467.1"/>
    </source>
</evidence>
<evidence type="ECO:0000313" key="2">
    <source>
        <dbReference type="Proteomes" id="UP001209681"/>
    </source>
</evidence>
<dbReference type="Proteomes" id="UP001209681">
    <property type="component" value="Unassembled WGS sequence"/>
</dbReference>
<proteinExistence type="predicted"/>
<gene>
    <name evidence="1" type="ORF">OOT00_05630</name>
</gene>
<accession>A0ABT3N8W6</accession>
<name>A0ABT3N8W6_9BACT</name>